<protein>
    <submittedName>
        <fullName evidence="1">Uncharacterized protein</fullName>
    </submittedName>
</protein>
<sequence>MNIEKEREAFEAYISTKLPGSKPLVSFTYIDQENKYRRHEAWLDDPCWVKFINDSWEAWQASALRAEAKLEGCVVVSVELNESIAEKLALEKVDKPRHENDAVWQEIADRAYKDSLIQKKWEIIRNYKELVEAARGGNE</sequence>
<organism evidence="1 2">
    <name type="scientific">Acinetobacter colistiniresistens</name>
    <dbReference type="NCBI Taxonomy" id="280145"/>
    <lineage>
        <taxon>Bacteria</taxon>
        <taxon>Pseudomonadati</taxon>
        <taxon>Pseudomonadota</taxon>
        <taxon>Gammaproteobacteria</taxon>
        <taxon>Moraxellales</taxon>
        <taxon>Moraxellaceae</taxon>
        <taxon>Acinetobacter</taxon>
    </lineage>
</organism>
<dbReference type="Proteomes" id="UP000013009">
    <property type="component" value="Unassembled WGS sequence"/>
</dbReference>
<dbReference type="OrthoDB" id="6694953at2"/>
<dbReference type="RefSeq" id="WP_005269849.1">
    <property type="nucleotide sequence ID" value="NZ_KB850193.1"/>
</dbReference>
<keyword evidence="2" id="KW-1185">Reference proteome</keyword>
<dbReference type="AlphaFoldDB" id="N9R1T5"/>
<accession>N9R1T5</accession>
<gene>
    <name evidence="1" type="ORF">F889_00468</name>
</gene>
<reference evidence="1 2" key="1">
    <citation type="submission" date="2013-02" db="EMBL/GenBank/DDBJ databases">
        <title>The Genome Sequence of Acinetobacter sp. NIPH 1859.</title>
        <authorList>
            <consortium name="The Broad Institute Genome Sequencing Platform"/>
            <consortium name="The Broad Institute Genome Sequencing Center for Infectious Disease"/>
            <person name="Cerqueira G."/>
            <person name="Feldgarden M."/>
            <person name="Courvalin P."/>
            <person name="Perichon B."/>
            <person name="Grillot-Courvalin C."/>
            <person name="Clermont D."/>
            <person name="Rocha E."/>
            <person name="Yoon E.-J."/>
            <person name="Nemec A."/>
            <person name="Walker B."/>
            <person name="Young S.K."/>
            <person name="Zeng Q."/>
            <person name="Gargeya S."/>
            <person name="Fitzgerald M."/>
            <person name="Haas B."/>
            <person name="Abouelleil A."/>
            <person name="Alvarado L."/>
            <person name="Arachchi H.M."/>
            <person name="Berlin A.M."/>
            <person name="Chapman S.B."/>
            <person name="Dewar J."/>
            <person name="Goldberg J."/>
            <person name="Griggs A."/>
            <person name="Gujja S."/>
            <person name="Hansen M."/>
            <person name="Howarth C."/>
            <person name="Imamovic A."/>
            <person name="Larimer J."/>
            <person name="McCowan C."/>
            <person name="Murphy C."/>
            <person name="Neiman D."/>
            <person name="Pearson M."/>
            <person name="Priest M."/>
            <person name="Roberts A."/>
            <person name="Saif S."/>
            <person name="Shea T."/>
            <person name="Sisk P."/>
            <person name="Sykes S."/>
            <person name="Wortman J."/>
            <person name="Nusbaum C."/>
            <person name="Birren B."/>
        </authorList>
    </citation>
    <scope>NUCLEOTIDE SEQUENCE [LARGE SCALE GENOMIC DNA]</scope>
    <source>
        <strain evidence="1 2">NIPH 1859</strain>
    </source>
</reference>
<dbReference type="EMBL" id="APRZ01000006">
    <property type="protein sequence ID" value="ENX36306.1"/>
    <property type="molecule type" value="Genomic_DNA"/>
</dbReference>
<dbReference type="PATRIC" id="fig|1217695.3.peg.454"/>
<evidence type="ECO:0000313" key="2">
    <source>
        <dbReference type="Proteomes" id="UP000013009"/>
    </source>
</evidence>
<dbReference type="HOGENOM" id="CLU_1976736_0_0_6"/>
<evidence type="ECO:0000313" key="1">
    <source>
        <dbReference type="EMBL" id="ENX36306.1"/>
    </source>
</evidence>
<proteinExistence type="predicted"/>
<comment type="caution">
    <text evidence="1">The sequence shown here is derived from an EMBL/GenBank/DDBJ whole genome shotgun (WGS) entry which is preliminary data.</text>
</comment>
<name>N9R1T5_9GAMM</name>